<feature type="transmembrane region" description="Helical" evidence="1">
    <location>
        <begin position="100"/>
        <end position="120"/>
    </location>
</feature>
<proteinExistence type="predicted"/>
<keyword evidence="1" id="KW-1133">Transmembrane helix</keyword>
<name>A0ABT3RUW7_9BACT</name>
<dbReference type="Proteomes" id="UP001209885">
    <property type="component" value="Unassembled WGS sequence"/>
</dbReference>
<organism evidence="2 3">
    <name type="scientific">Mangrovivirga halotolerans</name>
    <dbReference type="NCBI Taxonomy" id="2993936"/>
    <lineage>
        <taxon>Bacteria</taxon>
        <taxon>Pseudomonadati</taxon>
        <taxon>Bacteroidota</taxon>
        <taxon>Cytophagia</taxon>
        <taxon>Cytophagales</taxon>
        <taxon>Mangrovivirgaceae</taxon>
        <taxon>Mangrovivirga</taxon>
    </lineage>
</organism>
<dbReference type="RefSeq" id="WP_266057868.1">
    <property type="nucleotide sequence ID" value="NZ_JAPFQN010000009.1"/>
</dbReference>
<reference evidence="2 3" key="1">
    <citation type="submission" date="2022-11" db="EMBL/GenBank/DDBJ databases">
        <title>The characterization of three novel Bacteroidetes species and genomic analysis of their roles in tidal elemental geochemical cycles.</title>
        <authorList>
            <person name="Ma K."/>
        </authorList>
    </citation>
    <scope>NUCLEOTIDE SEQUENCE [LARGE SCALE GENOMIC DNA]</scope>
    <source>
        <strain evidence="2 3">M17</strain>
    </source>
</reference>
<keyword evidence="1" id="KW-0812">Transmembrane</keyword>
<comment type="caution">
    <text evidence="2">The sequence shown here is derived from an EMBL/GenBank/DDBJ whole genome shotgun (WGS) entry which is preliminary data.</text>
</comment>
<keyword evidence="1" id="KW-0472">Membrane</keyword>
<gene>
    <name evidence="2" type="ORF">OO013_15645</name>
</gene>
<evidence type="ECO:0000313" key="3">
    <source>
        <dbReference type="Proteomes" id="UP001209885"/>
    </source>
</evidence>
<sequence length="127" mass="14821">MNILDTFLQVREKDRSIIQIIGWWEVRRILYNLIVLVCGVISLLIMSVLTDLDAGEELQEPLAIISFAILCNLGYSLGWLTEIFMKRTKTYGPRMFKAGLYFTLFWVFIPAIMHIIFWVGRGFEKLN</sequence>
<feature type="transmembrane region" description="Helical" evidence="1">
    <location>
        <begin position="29"/>
        <end position="49"/>
    </location>
</feature>
<feature type="transmembrane region" description="Helical" evidence="1">
    <location>
        <begin position="61"/>
        <end position="80"/>
    </location>
</feature>
<keyword evidence="3" id="KW-1185">Reference proteome</keyword>
<dbReference type="EMBL" id="JAPFQN010000009">
    <property type="protein sequence ID" value="MCX2745311.1"/>
    <property type="molecule type" value="Genomic_DNA"/>
</dbReference>
<evidence type="ECO:0000256" key="1">
    <source>
        <dbReference type="SAM" id="Phobius"/>
    </source>
</evidence>
<accession>A0ABT3RUW7</accession>
<protein>
    <recommendedName>
        <fullName evidence="4">DUF805 domain-containing protein</fullName>
    </recommendedName>
</protein>
<evidence type="ECO:0000313" key="2">
    <source>
        <dbReference type="EMBL" id="MCX2745311.1"/>
    </source>
</evidence>
<evidence type="ECO:0008006" key="4">
    <source>
        <dbReference type="Google" id="ProtNLM"/>
    </source>
</evidence>